<dbReference type="InterPro" id="IPR020846">
    <property type="entry name" value="MFS_dom"/>
</dbReference>
<feature type="domain" description="Major facilitator superfamily (MFS) profile" evidence="5">
    <location>
        <begin position="27"/>
        <end position="405"/>
    </location>
</feature>
<feature type="transmembrane region" description="Helical" evidence="4">
    <location>
        <begin position="116"/>
        <end position="134"/>
    </location>
</feature>
<organism evidence="6 7">
    <name type="scientific">Spiribacter onubensis</name>
    <dbReference type="NCBI Taxonomy" id="3122420"/>
    <lineage>
        <taxon>Bacteria</taxon>
        <taxon>Pseudomonadati</taxon>
        <taxon>Pseudomonadota</taxon>
        <taxon>Gammaproteobacteria</taxon>
        <taxon>Chromatiales</taxon>
        <taxon>Ectothiorhodospiraceae</taxon>
        <taxon>Spiribacter</taxon>
    </lineage>
</organism>
<dbReference type="InterPro" id="IPR052524">
    <property type="entry name" value="MFS_Cyanate_Porter"/>
</dbReference>
<evidence type="ECO:0000256" key="1">
    <source>
        <dbReference type="ARBA" id="ARBA00022692"/>
    </source>
</evidence>
<dbReference type="InterPro" id="IPR011701">
    <property type="entry name" value="MFS"/>
</dbReference>
<feature type="transmembrane region" description="Helical" evidence="4">
    <location>
        <begin position="257"/>
        <end position="278"/>
    </location>
</feature>
<sequence>MNARVPRFTGKDYMDAPTQKGPSTPIVLLLLWSTGLYLRLTVLVAPPLAPRIARDLDLGQAATGALTTLPILMLAVAGLAASWLISRIGARRTLIAALVLVAFSSSARGLGDAAALFTATAIMGIAIAGIQPALPTLLTEWWPSRIALGTAVYMNGMLVGEVMGSTLTLPVMLPLADDDWRLALVFWSLPALIPALGVRLLSRPWQPDGDDPGHWMPNWRKPLVWQLGILLGASGSIFFGTNAYMGTVLEGRGDGELLTEALVMFNTTQLLASALMFWLGRYWIGRSLPLMIMMAVGLCGLTGFVILPGWLGLATLIPTGLAAGMLLILMVALPPLYTRGTDTAALAATMFAIGSITNFFVPLLGGLVADITDSPPLAILPILLYGAVALPVVWRLPERPDLSQE</sequence>
<keyword evidence="7" id="KW-1185">Reference proteome</keyword>
<feature type="transmembrane region" description="Helical" evidence="4">
    <location>
        <begin position="290"/>
        <end position="311"/>
    </location>
</feature>
<keyword evidence="2 4" id="KW-1133">Transmembrane helix</keyword>
<reference evidence="6 7" key="1">
    <citation type="submission" date="2024-02" db="EMBL/GenBank/DDBJ databases">
        <title>New especies of Spiribacter isolated from saline water.</title>
        <authorList>
            <person name="Leon M.J."/>
            <person name="De La Haba R."/>
            <person name="Sanchez-Porro C."/>
            <person name="Ventosa A."/>
        </authorList>
    </citation>
    <scope>NUCLEOTIDE SEQUENCE [LARGE SCALE GENOMIC DNA]</scope>
    <source>
        <strain evidence="7">ag22IC4-227</strain>
    </source>
</reference>
<feature type="transmembrane region" description="Helical" evidence="4">
    <location>
        <begin position="65"/>
        <end position="86"/>
    </location>
</feature>
<keyword evidence="3 4" id="KW-0472">Membrane</keyword>
<feature type="transmembrane region" description="Helical" evidence="4">
    <location>
        <begin position="344"/>
        <end position="365"/>
    </location>
</feature>
<name>A0ABV3S858_9GAMM</name>
<feature type="transmembrane region" description="Helical" evidence="4">
    <location>
        <begin position="317"/>
        <end position="337"/>
    </location>
</feature>
<dbReference type="RefSeq" id="WP_367966797.1">
    <property type="nucleotide sequence ID" value="NZ_JBAKFI010000001.1"/>
</dbReference>
<feature type="transmembrane region" description="Helical" evidence="4">
    <location>
        <begin position="184"/>
        <end position="202"/>
    </location>
</feature>
<feature type="transmembrane region" description="Helical" evidence="4">
    <location>
        <begin position="26"/>
        <end position="45"/>
    </location>
</feature>
<dbReference type="InterPro" id="IPR036259">
    <property type="entry name" value="MFS_trans_sf"/>
</dbReference>
<feature type="transmembrane region" description="Helical" evidence="4">
    <location>
        <begin position="377"/>
        <end position="396"/>
    </location>
</feature>
<dbReference type="PANTHER" id="PTHR23523:SF2">
    <property type="entry name" value="2-NITROIMIDAZOLE TRANSPORTER"/>
    <property type="match status" value="1"/>
</dbReference>
<feature type="transmembrane region" description="Helical" evidence="4">
    <location>
        <begin position="223"/>
        <end position="245"/>
    </location>
</feature>
<dbReference type="EMBL" id="JBAKFJ010000001">
    <property type="protein sequence ID" value="MEX0386321.1"/>
    <property type="molecule type" value="Genomic_DNA"/>
</dbReference>
<evidence type="ECO:0000313" key="6">
    <source>
        <dbReference type="EMBL" id="MEX0386321.1"/>
    </source>
</evidence>
<evidence type="ECO:0000259" key="5">
    <source>
        <dbReference type="PROSITE" id="PS50850"/>
    </source>
</evidence>
<dbReference type="Gene3D" id="1.20.1250.20">
    <property type="entry name" value="MFS general substrate transporter like domains"/>
    <property type="match status" value="1"/>
</dbReference>
<protein>
    <submittedName>
        <fullName evidence="6">MFS transporter</fullName>
    </submittedName>
</protein>
<dbReference type="PANTHER" id="PTHR23523">
    <property type="match status" value="1"/>
</dbReference>
<evidence type="ECO:0000256" key="4">
    <source>
        <dbReference type="SAM" id="Phobius"/>
    </source>
</evidence>
<feature type="transmembrane region" description="Helical" evidence="4">
    <location>
        <begin position="146"/>
        <end position="164"/>
    </location>
</feature>
<gene>
    <name evidence="6" type="ORF">V6X64_04825</name>
</gene>
<comment type="caution">
    <text evidence="6">The sequence shown here is derived from an EMBL/GenBank/DDBJ whole genome shotgun (WGS) entry which is preliminary data.</text>
</comment>
<dbReference type="Proteomes" id="UP001556653">
    <property type="component" value="Unassembled WGS sequence"/>
</dbReference>
<proteinExistence type="predicted"/>
<evidence type="ECO:0000313" key="7">
    <source>
        <dbReference type="Proteomes" id="UP001556653"/>
    </source>
</evidence>
<evidence type="ECO:0000256" key="3">
    <source>
        <dbReference type="ARBA" id="ARBA00023136"/>
    </source>
</evidence>
<accession>A0ABV3S858</accession>
<dbReference type="PROSITE" id="PS50850">
    <property type="entry name" value="MFS"/>
    <property type="match status" value="1"/>
</dbReference>
<feature type="transmembrane region" description="Helical" evidence="4">
    <location>
        <begin position="93"/>
        <end position="110"/>
    </location>
</feature>
<dbReference type="Pfam" id="PF07690">
    <property type="entry name" value="MFS_1"/>
    <property type="match status" value="1"/>
</dbReference>
<evidence type="ECO:0000256" key="2">
    <source>
        <dbReference type="ARBA" id="ARBA00022989"/>
    </source>
</evidence>
<keyword evidence="1 4" id="KW-0812">Transmembrane</keyword>
<dbReference type="SUPFAM" id="SSF103473">
    <property type="entry name" value="MFS general substrate transporter"/>
    <property type="match status" value="1"/>
</dbReference>